<dbReference type="PROSITE" id="PS01081">
    <property type="entry name" value="HTH_TETR_1"/>
    <property type="match status" value="1"/>
</dbReference>
<comment type="caution">
    <text evidence="4">The sequence shown here is derived from an EMBL/GenBank/DDBJ whole genome shotgun (WGS) entry which is preliminary data.</text>
</comment>
<keyword evidence="1 2" id="KW-0238">DNA-binding</keyword>
<evidence type="ECO:0000313" key="6">
    <source>
        <dbReference type="Proteomes" id="UP000433575"/>
    </source>
</evidence>
<feature type="DNA-binding region" description="H-T-H motif" evidence="2">
    <location>
        <begin position="34"/>
        <end position="53"/>
    </location>
</feature>
<dbReference type="InterPro" id="IPR009057">
    <property type="entry name" value="Homeodomain-like_sf"/>
</dbReference>
<dbReference type="PANTHER" id="PTHR43479:SF11">
    <property type="entry name" value="ACREF_ENVCD OPERON REPRESSOR-RELATED"/>
    <property type="match status" value="1"/>
</dbReference>
<reference evidence="6 7" key="1">
    <citation type="journal article" date="2019" name="Nat. Med.">
        <title>A library of human gut bacterial isolates paired with longitudinal multiomics data enables mechanistic microbiome research.</title>
        <authorList>
            <person name="Poyet M."/>
            <person name="Groussin M."/>
            <person name="Gibbons S.M."/>
            <person name="Avila-Pacheco J."/>
            <person name="Jiang X."/>
            <person name="Kearney S.M."/>
            <person name="Perrotta A.R."/>
            <person name="Berdy B."/>
            <person name="Zhao S."/>
            <person name="Lieberman T.D."/>
            <person name="Swanson P.K."/>
            <person name="Smith M."/>
            <person name="Roesemann S."/>
            <person name="Alexander J.E."/>
            <person name="Rich S.A."/>
            <person name="Livny J."/>
            <person name="Vlamakis H."/>
            <person name="Clish C."/>
            <person name="Bullock K."/>
            <person name="Deik A."/>
            <person name="Scott J."/>
            <person name="Pierce K.A."/>
            <person name="Xavier R.J."/>
            <person name="Alm E.J."/>
        </authorList>
    </citation>
    <scope>NUCLEOTIDE SEQUENCE [LARGE SCALE GENOMIC DNA]</scope>
    <source>
        <strain evidence="4 6">BIOML-A4</strain>
        <strain evidence="5 7">BIOML-A5</strain>
    </source>
</reference>
<dbReference type="InterPro" id="IPR001647">
    <property type="entry name" value="HTH_TetR"/>
</dbReference>
<evidence type="ECO:0000259" key="3">
    <source>
        <dbReference type="PROSITE" id="PS50977"/>
    </source>
</evidence>
<dbReference type="PANTHER" id="PTHR43479">
    <property type="entry name" value="ACREF/ENVCD OPERON REPRESSOR-RELATED"/>
    <property type="match status" value="1"/>
</dbReference>
<dbReference type="Pfam" id="PF00440">
    <property type="entry name" value="TetR_N"/>
    <property type="match status" value="1"/>
</dbReference>
<evidence type="ECO:0000256" key="2">
    <source>
        <dbReference type="PROSITE-ProRule" id="PRU00335"/>
    </source>
</evidence>
<dbReference type="PROSITE" id="PS50977">
    <property type="entry name" value="HTH_TETR_2"/>
    <property type="match status" value="1"/>
</dbReference>
<feature type="domain" description="HTH tetR-type" evidence="3">
    <location>
        <begin position="11"/>
        <end position="71"/>
    </location>
</feature>
<dbReference type="EMBL" id="WKPI01000009">
    <property type="protein sequence ID" value="MSC32900.1"/>
    <property type="molecule type" value="Genomic_DNA"/>
</dbReference>
<dbReference type="GO" id="GO:0003677">
    <property type="term" value="F:DNA binding"/>
    <property type="evidence" value="ECO:0007669"/>
    <property type="project" value="UniProtKB-UniRule"/>
</dbReference>
<dbReference type="Gene3D" id="1.10.357.10">
    <property type="entry name" value="Tetracycline Repressor, domain 2"/>
    <property type="match status" value="1"/>
</dbReference>
<evidence type="ECO:0000313" key="4">
    <source>
        <dbReference type="EMBL" id="MSA89098.1"/>
    </source>
</evidence>
<protein>
    <submittedName>
        <fullName evidence="4">TetR family transcriptional regulator</fullName>
    </submittedName>
</protein>
<dbReference type="OrthoDB" id="9812484at2"/>
<evidence type="ECO:0000313" key="5">
    <source>
        <dbReference type="EMBL" id="MSC32900.1"/>
    </source>
</evidence>
<evidence type="ECO:0000313" key="7">
    <source>
        <dbReference type="Proteomes" id="UP000480929"/>
    </source>
</evidence>
<sequence>MAQRTLKQQKEQKQDDLLNSAYHCFLNKGFAKTTIDDIVQRAQVAKGTFYLYFHDKEDIMKHLVIQISSQIVIRAYTQTQEQKITDFLPAVLFFIDTIIEYFKSNKDLLKLIERNFSWPLVVEYLSEGNQAEINAILEELLSYPQMRRLDQDEAFRILYMIVELVGSVCYSSIIEEQPASIDHLKPTLYRMVEKMLM</sequence>
<organism evidence="4 6">
    <name type="scientific">Holdemania massiliensis</name>
    <dbReference type="NCBI Taxonomy" id="1468449"/>
    <lineage>
        <taxon>Bacteria</taxon>
        <taxon>Bacillati</taxon>
        <taxon>Bacillota</taxon>
        <taxon>Erysipelotrichia</taxon>
        <taxon>Erysipelotrichales</taxon>
        <taxon>Erysipelotrichaceae</taxon>
        <taxon>Holdemania</taxon>
    </lineage>
</organism>
<dbReference type="Proteomes" id="UP000480929">
    <property type="component" value="Unassembled WGS sequence"/>
</dbReference>
<dbReference type="InterPro" id="IPR023772">
    <property type="entry name" value="DNA-bd_HTH_TetR-type_CS"/>
</dbReference>
<dbReference type="InterPro" id="IPR050624">
    <property type="entry name" value="HTH-type_Tx_Regulator"/>
</dbReference>
<dbReference type="PRINTS" id="PR00455">
    <property type="entry name" value="HTHTETR"/>
</dbReference>
<dbReference type="SUPFAM" id="SSF46689">
    <property type="entry name" value="Homeodomain-like"/>
    <property type="match status" value="1"/>
</dbReference>
<accession>A0A6N7S6G7</accession>
<dbReference type="RefSeq" id="WP_154238464.1">
    <property type="nucleotide sequence ID" value="NZ_CALJPI010000313.1"/>
</dbReference>
<gene>
    <name evidence="5" type="ORF">GKD88_07180</name>
    <name evidence="4" type="ORF">GKE08_07145</name>
</gene>
<name>A0A6N7S6G7_9FIRM</name>
<dbReference type="EMBL" id="WKPJ01000008">
    <property type="protein sequence ID" value="MSA89098.1"/>
    <property type="molecule type" value="Genomic_DNA"/>
</dbReference>
<dbReference type="Proteomes" id="UP000433575">
    <property type="component" value="Unassembled WGS sequence"/>
</dbReference>
<keyword evidence="7" id="KW-1185">Reference proteome</keyword>
<dbReference type="AlphaFoldDB" id="A0A6N7S6G7"/>
<proteinExistence type="predicted"/>
<evidence type="ECO:0000256" key="1">
    <source>
        <dbReference type="ARBA" id="ARBA00023125"/>
    </source>
</evidence>